<dbReference type="Proteomes" id="UP001207468">
    <property type="component" value="Unassembled WGS sequence"/>
</dbReference>
<accession>A0ACC0U3G5</accession>
<comment type="caution">
    <text evidence="1">The sequence shown here is derived from an EMBL/GenBank/DDBJ whole genome shotgun (WGS) entry which is preliminary data.</text>
</comment>
<evidence type="ECO:0000313" key="2">
    <source>
        <dbReference type="Proteomes" id="UP001207468"/>
    </source>
</evidence>
<organism evidence="1 2">
    <name type="scientific">Russula earlei</name>
    <dbReference type="NCBI Taxonomy" id="71964"/>
    <lineage>
        <taxon>Eukaryota</taxon>
        <taxon>Fungi</taxon>
        <taxon>Dikarya</taxon>
        <taxon>Basidiomycota</taxon>
        <taxon>Agaricomycotina</taxon>
        <taxon>Agaricomycetes</taxon>
        <taxon>Russulales</taxon>
        <taxon>Russulaceae</taxon>
        <taxon>Russula</taxon>
    </lineage>
</organism>
<protein>
    <submittedName>
        <fullName evidence="1">Uncharacterized protein</fullName>
    </submittedName>
</protein>
<gene>
    <name evidence="1" type="ORF">F5148DRAFT_245312</name>
</gene>
<keyword evidence="2" id="KW-1185">Reference proteome</keyword>
<dbReference type="EMBL" id="JAGFNK010000179">
    <property type="protein sequence ID" value="KAI9461162.1"/>
    <property type="molecule type" value="Genomic_DNA"/>
</dbReference>
<sequence>MTMSAETLQNLNIAAITLASLSGLFGVYFVLFVIAIWSTYQKDNVSSKRLRWVTVALFVDLLIHFISRSLQFSRARLQRDTDEEMRKWSIPLTFLGNITTTFAGLLSDGTLAWRFYIIWCRKKWALYIPACAVILNALLCWSADFQHLSYYHNSEFYENTLLLVTTDIAVVWGWSMFVTNSMMTGGIIYKIMSSHQRTLPTVRRGSARVNTYVTALRAIIESALVTWIGILLCEIGFLGPTHGHITNNLNMGYVIISIIPVFFGISQSLITARLGLAREVRDIDASGASYLSQSATHLQGKAQTFAVFANVTTHTDAQEAKVEEVDAKIEPV</sequence>
<proteinExistence type="predicted"/>
<name>A0ACC0U3G5_9AGAM</name>
<reference evidence="1" key="1">
    <citation type="submission" date="2021-03" db="EMBL/GenBank/DDBJ databases">
        <title>Evolutionary priming and transition to the ectomycorrhizal habit in an iconic lineage of mushroom-forming fungi: is preadaptation a requirement?</title>
        <authorList>
            <consortium name="DOE Joint Genome Institute"/>
            <person name="Looney B.P."/>
            <person name="Miyauchi S."/>
            <person name="Morin E."/>
            <person name="Drula E."/>
            <person name="Courty P.E."/>
            <person name="Chicoki N."/>
            <person name="Fauchery L."/>
            <person name="Kohler A."/>
            <person name="Kuo A."/>
            <person name="LaButti K."/>
            <person name="Pangilinan J."/>
            <person name="Lipzen A."/>
            <person name="Riley R."/>
            <person name="Andreopoulos W."/>
            <person name="He G."/>
            <person name="Johnson J."/>
            <person name="Barry K.W."/>
            <person name="Grigoriev I.V."/>
            <person name="Nagy L."/>
            <person name="Hibbett D."/>
            <person name="Henrissat B."/>
            <person name="Matheny P.B."/>
            <person name="Labbe J."/>
            <person name="Martin A.F."/>
        </authorList>
    </citation>
    <scope>NUCLEOTIDE SEQUENCE</scope>
    <source>
        <strain evidence="1">BPL698</strain>
    </source>
</reference>
<evidence type="ECO:0000313" key="1">
    <source>
        <dbReference type="EMBL" id="KAI9461162.1"/>
    </source>
</evidence>